<evidence type="ECO:0000259" key="1">
    <source>
        <dbReference type="PROSITE" id="PS51745"/>
    </source>
</evidence>
<protein>
    <submittedName>
        <fullName evidence="2">PB1 domain, RWP-RK domain protein</fullName>
    </submittedName>
</protein>
<dbReference type="InterPro" id="IPR000270">
    <property type="entry name" value="PB1_dom"/>
</dbReference>
<evidence type="ECO:0000313" key="2">
    <source>
        <dbReference type="EMBL" id="GJS55543.1"/>
    </source>
</evidence>
<gene>
    <name evidence="2" type="ORF">Tco_0628905</name>
</gene>
<reference evidence="2" key="1">
    <citation type="journal article" date="2022" name="Int. J. Mol. Sci.">
        <title>Draft Genome of Tanacetum Coccineum: Genomic Comparison of Closely Related Tanacetum-Family Plants.</title>
        <authorList>
            <person name="Yamashiro T."/>
            <person name="Shiraishi A."/>
            <person name="Nakayama K."/>
            <person name="Satake H."/>
        </authorList>
    </citation>
    <scope>NUCLEOTIDE SEQUENCE</scope>
</reference>
<accession>A0ABQ4WRP8</accession>
<keyword evidence="3" id="KW-1185">Reference proteome</keyword>
<dbReference type="SUPFAM" id="SSF54277">
    <property type="entry name" value="CAD &amp; PB1 domains"/>
    <property type="match status" value="1"/>
</dbReference>
<dbReference type="InterPro" id="IPR053793">
    <property type="entry name" value="PB1-like"/>
</dbReference>
<proteinExistence type="predicted"/>
<dbReference type="Pfam" id="PF00564">
    <property type="entry name" value="PB1"/>
    <property type="match status" value="1"/>
</dbReference>
<dbReference type="Gene3D" id="3.10.20.90">
    <property type="entry name" value="Phosphatidylinositol 3-kinase Catalytic Subunit, Chain A, domain 1"/>
    <property type="match status" value="1"/>
</dbReference>
<comment type="caution">
    <text evidence="2">The sequence shown here is derived from an EMBL/GenBank/DDBJ whole genome shotgun (WGS) entry which is preliminary data.</text>
</comment>
<name>A0ABQ4WRP8_9ASTR</name>
<sequence>MEAIQQNFEKPIGEASKRLGGLLELKQQVARRFLLQNTRLHLKYTDEDGDVILVACDADLSILIMPDSATTVGNNTIKLMVEIADVTPQTMDGVRTKRVSVAPAWHKEFVMG</sequence>
<evidence type="ECO:0000313" key="3">
    <source>
        <dbReference type="Proteomes" id="UP001151760"/>
    </source>
</evidence>
<dbReference type="Proteomes" id="UP001151760">
    <property type="component" value="Unassembled WGS sequence"/>
</dbReference>
<reference evidence="2" key="2">
    <citation type="submission" date="2022-01" db="EMBL/GenBank/DDBJ databases">
        <authorList>
            <person name="Yamashiro T."/>
            <person name="Shiraishi A."/>
            <person name="Satake H."/>
            <person name="Nakayama K."/>
        </authorList>
    </citation>
    <scope>NUCLEOTIDE SEQUENCE</scope>
</reference>
<organism evidence="2 3">
    <name type="scientific">Tanacetum coccineum</name>
    <dbReference type="NCBI Taxonomy" id="301880"/>
    <lineage>
        <taxon>Eukaryota</taxon>
        <taxon>Viridiplantae</taxon>
        <taxon>Streptophyta</taxon>
        <taxon>Embryophyta</taxon>
        <taxon>Tracheophyta</taxon>
        <taxon>Spermatophyta</taxon>
        <taxon>Magnoliopsida</taxon>
        <taxon>eudicotyledons</taxon>
        <taxon>Gunneridae</taxon>
        <taxon>Pentapetalae</taxon>
        <taxon>asterids</taxon>
        <taxon>campanulids</taxon>
        <taxon>Asterales</taxon>
        <taxon>Asteraceae</taxon>
        <taxon>Asteroideae</taxon>
        <taxon>Anthemideae</taxon>
        <taxon>Anthemidinae</taxon>
        <taxon>Tanacetum</taxon>
    </lineage>
</organism>
<dbReference type="PROSITE" id="PS51745">
    <property type="entry name" value="PB1"/>
    <property type="match status" value="1"/>
</dbReference>
<feature type="domain" description="PB1" evidence="1">
    <location>
        <begin position="1"/>
        <end position="84"/>
    </location>
</feature>
<dbReference type="EMBL" id="BQNB010008875">
    <property type="protein sequence ID" value="GJS55543.1"/>
    <property type="molecule type" value="Genomic_DNA"/>
</dbReference>